<keyword evidence="3" id="KW-1185">Reference proteome</keyword>
<proteinExistence type="predicted"/>
<dbReference type="STRING" id="1129794.C427_2868"/>
<keyword evidence="1" id="KW-1133">Transmembrane helix</keyword>
<dbReference type="AlphaFoldDB" id="M4S2U6"/>
<dbReference type="OrthoDB" id="9800130at2"/>
<protein>
    <recommendedName>
        <fullName evidence="4">Transmembrane protein (PGPGW)</fullName>
    </recommendedName>
</protein>
<dbReference type="eggNOG" id="ENOG5032ZM7">
    <property type="taxonomic scope" value="Bacteria"/>
</dbReference>
<dbReference type="RefSeq" id="WP_015430875.1">
    <property type="nucleotide sequence ID" value="NC_020514.1"/>
</dbReference>
<evidence type="ECO:0008006" key="4">
    <source>
        <dbReference type="Google" id="ProtNLM"/>
    </source>
</evidence>
<organism evidence="2 3">
    <name type="scientific">Paraglaciecola psychrophila 170</name>
    <dbReference type="NCBI Taxonomy" id="1129794"/>
    <lineage>
        <taxon>Bacteria</taxon>
        <taxon>Pseudomonadati</taxon>
        <taxon>Pseudomonadota</taxon>
        <taxon>Gammaproteobacteria</taxon>
        <taxon>Alteromonadales</taxon>
        <taxon>Alteromonadaceae</taxon>
        <taxon>Paraglaciecola</taxon>
    </lineage>
</organism>
<evidence type="ECO:0000256" key="1">
    <source>
        <dbReference type="SAM" id="Phobius"/>
    </source>
</evidence>
<dbReference type="Proteomes" id="UP000011864">
    <property type="component" value="Chromosome"/>
</dbReference>
<dbReference type="InterPro" id="IPR019099">
    <property type="entry name" value="Uncharacterised_PGPGW_TM"/>
</dbReference>
<dbReference type="KEGG" id="gps:C427_2868"/>
<keyword evidence="1" id="KW-0812">Transmembrane</keyword>
<sequence>MLTEYYNNIAKYLNETLGADVIFLTIVLSTASAIVYFIIISCIITQMDKRYFIRRQITAENVIVVPHLKLINSNLTQLINLAKIIVGVCLLLIGIVMLVLPGQGLITMLIGLSLLPFPGKDKMEQNILSRKSVRTTLNWIRVKAKKPPFIFD</sequence>
<dbReference type="Pfam" id="PF09656">
    <property type="entry name" value="PGPGW"/>
    <property type="match status" value="1"/>
</dbReference>
<reference evidence="2 3" key="1">
    <citation type="journal article" date="2013" name="Genome Announc.">
        <title>Complete Genome Sequence of Glaciecola psychrophila Strain 170T.</title>
        <authorList>
            <person name="Yin J."/>
            <person name="Chen J."/>
            <person name="Liu G."/>
            <person name="Yu Y."/>
            <person name="Song L."/>
            <person name="Wang X."/>
            <person name="Qu X."/>
        </authorList>
    </citation>
    <scope>NUCLEOTIDE SEQUENCE [LARGE SCALE GENOMIC DNA]</scope>
    <source>
        <strain evidence="2 3">170</strain>
    </source>
</reference>
<evidence type="ECO:0000313" key="3">
    <source>
        <dbReference type="Proteomes" id="UP000011864"/>
    </source>
</evidence>
<name>M4S2U6_9ALTE</name>
<feature type="transmembrane region" description="Helical" evidence="1">
    <location>
        <begin position="84"/>
        <end position="115"/>
    </location>
</feature>
<dbReference type="PATRIC" id="fig|1129794.4.peg.2854"/>
<dbReference type="HOGENOM" id="CLU_137192_0_0_6"/>
<feature type="transmembrane region" description="Helical" evidence="1">
    <location>
        <begin position="21"/>
        <end position="45"/>
    </location>
</feature>
<evidence type="ECO:0000313" key="2">
    <source>
        <dbReference type="EMBL" id="AGH44977.1"/>
    </source>
</evidence>
<gene>
    <name evidence="2" type="ORF">C427_2868</name>
</gene>
<keyword evidence="1" id="KW-0472">Membrane</keyword>
<dbReference type="EMBL" id="CP003837">
    <property type="protein sequence ID" value="AGH44977.1"/>
    <property type="molecule type" value="Genomic_DNA"/>
</dbReference>
<accession>M4S2U6</accession>